<dbReference type="GO" id="GO:0015562">
    <property type="term" value="F:efflux transmembrane transporter activity"/>
    <property type="evidence" value="ECO:0007669"/>
    <property type="project" value="InterPro"/>
</dbReference>
<dbReference type="GO" id="GO:0005886">
    <property type="term" value="C:plasma membrane"/>
    <property type="evidence" value="ECO:0007669"/>
    <property type="project" value="UniProtKB-SubCell"/>
</dbReference>
<dbReference type="Gene3D" id="1.20.1600.10">
    <property type="entry name" value="Outer membrane efflux proteins (OEP)"/>
    <property type="match status" value="1"/>
</dbReference>
<evidence type="ECO:0000256" key="5">
    <source>
        <dbReference type="ARBA" id="ARBA00022729"/>
    </source>
</evidence>
<keyword evidence="11" id="KW-1185">Reference proteome</keyword>
<dbReference type="OrthoDB" id="9770517at2"/>
<dbReference type="PROSITE" id="PS51257">
    <property type="entry name" value="PROKAR_LIPOPROTEIN"/>
    <property type="match status" value="1"/>
</dbReference>
<evidence type="ECO:0000256" key="1">
    <source>
        <dbReference type="ARBA" id="ARBA00004370"/>
    </source>
</evidence>
<evidence type="ECO:0000256" key="3">
    <source>
        <dbReference type="ARBA" id="ARBA00022452"/>
    </source>
</evidence>
<comment type="similarity">
    <text evidence="2 9">Belongs to the outer membrane factor (OMF) (TC 1.B.17) family.</text>
</comment>
<dbReference type="Pfam" id="PF02321">
    <property type="entry name" value="OEP"/>
    <property type="match status" value="2"/>
</dbReference>
<dbReference type="SUPFAM" id="SSF56954">
    <property type="entry name" value="Outer membrane efflux proteins (OEP)"/>
    <property type="match status" value="1"/>
</dbReference>
<dbReference type="STRING" id="83765.SAMN05660284_00034"/>
<keyword evidence="7 9" id="KW-0564">Palmitate</keyword>
<dbReference type="RefSeq" id="WP_091189437.1">
    <property type="nucleotide sequence ID" value="NZ_FOVE01000001.1"/>
</dbReference>
<evidence type="ECO:0000256" key="8">
    <source>
        <dbReference type="ARBA" id="ARBA00023288"/>
    </source>
</evidence>
<keyword evidence="5" id="KW-0732">Signal</keyword>
<keyword evidence="4 9" id="KW-0812">Transmembrane</keyword>
<dbReference type="NCBIfam" id="TIGR01845">
    <property type="entry name" value="outer_NodT"/>
    <property type="match status" value="1"/>
</dbReference>
<reference evidence="11" key="1">
    <citation type="submission" date="2016-10" db="EMBL/GenBank/DDBJ databases">
        <authorList>
            <person name="Varghese N."/>
            <person name="Submissions S."/>
        </authorList>
    </citation>
    <scope>NUCLEOTIDE SEQUENCE [LARGE SCALE GENOMIC DNA]</scope>
    <source>
        <strain evidence="11">DSM 6150</strain>
    </source>
</reference>
<evidence type="ECO:0000313" key="10">
    <source>
        <dbReference type="EMBL" id="SFM93939.1"/>
    </source>
</evidence>
<evidence type="ECO:0000256" key="2">
    <source>
        <dbReference type="ARBA" id="ARBA00007613"/>
    </source>
</evidence>
<evidence type="ECO:0000256" key="9">
    <source>
        <dbReference type="RuleBase" id="RU362097"/>
    </source>
</evidence>
<keyword evidence="8 9" id="KW-0449">Lipoprotein</keyword>
<evidence type="ECO:0000256" key="6">
    <source>
        <dbReference type="ARBA" id="ARBA00023136"/>
    </source>
</evidence>
<evidence type="ECO:0000256" key="7">
    <source>
        <dbReference type="ARBA" id="ARBA00023139"/>
    </source>
</evidence>
<dbReference type="Gene3D" id="2.20.200.10">
    <property type="entry name" value="Outer membrane efflux proteins (OEP)"/>
    <property type="match status" value="1"/>
</dbReference>
<dbReference type="EMBL" id="FOVE01000001">
    <property type="protein sequence ID" value="SFM93939.1"/>
    <property type="molecule type" value="Genomic_DNA"/>
</dbReference>
<comment type="subcellular location">
    <subcellularLocation>
        <location evidence="9">Cell membrane</location>
        <topology evidence="9">Lipid-anchor</topology>
    </subcellularLocation>
    <subcellularLocation>
        <location evidence="1">Membrane</location>
    </subcellularLocation>
</comment>
<evidence type="ECO:0000313" key="11">
    <source>
        <dbReference type="Proteomes" id="UP000242869"/>
    </source>
</evidence>
<dbReference type="AlphaFoldDB" id="A0A1I4UY63"/>
<keyword evidence="6 9" id="KW-0472">Membrane</keyword>
<proteinExistence type="inferred from homology"/>
<dbReference type="PANTHER" id="PTHR30203:SF20">
    <property type="entry name" value="MULTIDRUG RESISTANCE OUTER MEMBRANE PROTEIN MDTP-RELATED"/>
    <property type="match status" value="1"/>
</dbReference>
<evidence type="ECO:0000256" key="4">
    <source>
        <dbReference type="ARBA" id="ARBA00022692"/>
    </source>
</evidence>
<name>A0A1I4UY63_9NEIS</name>
<protein>
    <submittedName>
        <fullName evidence="10">Efflux transporter, outer membrane factor (OMF) lipoprotein, NodT family</fullName>
    </submittedName>
</protein>
<organism evidence="10 11">
    <name type="scientific">Formivibrio citricus</name>
    <dbReference type="NCBI Taxonomy" id="83765"/>
    <lineage>
        <taxon>Bacteria</taxon>
        <taxon>Pseudomonadati</taxon>
        <taxon>Pseudomonadota</taxon>
        <taxon>Betaproteobacteria</taxon>
        <taxon>Neisseriales</taxon>
        <taxon>Chitinibacteraceae</taxon>
        <taxon>Formivibrio</taxon>
    </lineage>
</organism>
<dbReference type="InterPro" id="IPR010131">
    <property type="entry name" value="MdtP/NodT-like"/>
</dbReference>
<sequence length="482" mass="51935">MNLRTDIALPGRLQVVALVLALTGCAQYPSLGQLPLMKDINSYKAEKSFNAASVQWPVERWWQVYGDKQLDSLIDEALQGSPNLAAASARLRRAEAVGQITGAALLPQLSANGSATEQKQSYNHLTPRAMLPDGWTDYGRATLDFSWEIDFWGKNRAALAAATSELEASRAEMAQARLALTAAVATNYTELARLFAARDTAARSVEVRSKTAALFAERFANGLETRGSLREAEARRAGAEGELLLVDEQIGLQRNRLAALLGAGPDRGLTIERPTMNLQRQIGLPKELAVNLLGRRPDVVAARLRAEAQLKRIDQKKAEFYPNVNLAGFIGWQSLGLDMLTKSGSFAGSIGPAISLPIFTGGRLRGELRGTAAAYDEAVANYNGTVTQALQDVADTALSQKALAGRLAKGEEAVAAATEAHRVARNRYEGGLSSYLEVLSAEDVLLNSLRSLTDLQSRSFSLDVALIRALGGGYREAREANN</sequence>
<gene>
    <name evidence="10" type="ORF">SAMN05660284_00034</name>
</gene>
<accession>A0A1I4UY63</accession>
<dbReference type="Proteomes" id="UP000242869">
    <property type="component" value="Unassembled WGS sequence"/>
</dbReference>
<dbReference type="PANTHER" id="PTHR30203">
    <property type="entry name" value="OUTER MEMBRANE CATION EFFLUX PROTEIN"/>
    <property type="match status" value="1"/>
</dbReference>
<keyword evidence="3 9" id="KW-1134">Transmembrane beta strand</keyword>
<dbReference type="InterPro" id="IPR003423">
    <property type="entry name" value="OMP_efflux"/>
</dbReference>